<dbReference type="PANTHER" id="PTHR34876">
    <property type="match status" value="1"/>
</dbReference>
<dbReference type="SUPFAM" id="SSF51989">
    <property type="entry name" value="Glycosyl hydrolases family 6, cellulases"/>
    <property type="match status" value="1"/>
</dbReference>
<keyword evidence="1 11" id="KW-0732">Signal</keyword>
<comment type="similarity">
    <text evidence="11">Belongs to the glycosyl hydrolase family 6.</text>
</comment>
<evidence type="ECO:0000256" key="7">
    <source>
        <dbReference type="ARBA" id="ARBA00023326"/>
    </source>
</evidence>
<name>A0A7X0RIL5_9ACTN</name>
<keyword evidence="14" id="KW-1185">Reference proteome</keyword>
<dbReference type="GO" id="GO:0004553">
    <property type="term" value="F:hydrolase activity, hydrolyzing O-glycosyl compounds"/>
    <property type="evidence" value="ECO:0007669"/>
    <property type="project" value="InterPro"/>
</dbReference>
<feature type="active site" description="Proton donor" evidence="8 10">
    <location>
        <position position="165"/>
    </location>
</feature>
<dbReference type="InterPro" id="IPR036434">
    <property type="entry name" value="Beta_cellobiohydrolase_sf"/>
</dbReference>
<dbReference type="EC" id="3.2.1.-" evidence="11"/>
<gene>
    <name evidence="13" type="ORF">H5V45_16650</name>
</gene>
<feature type="binding site" evidence="9">
    <location>
        <position position="233"/>
    </location>
    <ligand>
        <name>substrate</name>
    </ligand>
</feature>
<dbReference type="PROSITE" id="PS51257">
    <property type="entry name" value="PROKAR_LIPOPROTEIN"/>
    <property type="match status" value="1"/>
</dbReference>
<dbReference type="InterPro" id="IPR001524">
    <property type="entry name" value="Glyco_hydro_6_CS"/>
</dbReference>
<evidence type="ECO:0000256" key="2">
    <source>
        <dbReference type="ARBA" id="ARBA00022801"/>
    </source>
</evidence>
<feature type="active site" description="Proton acceptor" evidence="8">
    <location>
        <position position="305"/>
    </location>
</feature>
<feature type="compositionally biased region" description="Low complexity" evidence="12">
    <location>
        <begin position="55"/>
        <end position="64"/>
    </location>
</feature>
<dbReference type="Gene3D" id="3.20.20.40">
    <property type="entry name" value="1, 4-beta cellobiohydrolase"/>
    <property type="match status" value="1"/>
</dbReference>
<feature type="binding site" evidence="9">
    <location>
        <position position="86"/>
    </location>
    <ligand>
        <name>substrate</name>
    </ligand>
</feature>
<dbReference type="Pfam" id="PF01341">
    <property type="entry name" value="Glyco_hydro_6"/>
    <property type="match status" value="1"/>
</dbReference>
<dbReference type="RefSeq" id="WP_185253963.1">
    <property type="nucleotide sequence ID" value="NZ_JACKXE010000001.1"/>
</dbReference>
<dbReference type="PANTHER" id="PTHR34876:SF4">
    <property type="entry name" value="1,4-BETA-D-GLUCAN CELLOBIOHYDROLASE C-RELATED"/>
    <property type="match status" value="1"/>
</dbReference>
<evidence type="ECO:0000256" key="3">
    <source>
        <dbReference type="ARBA" id="ARBA00023001"/>
    </source>
</evidence>
<evidence type="ECO:0000256" key="4">
    <source>
        <dbReference type="ARBA" id="ARBA00023157"/>
    </source>
</evidence>
<feature type="binding site" evidence="9">
    <location>
        <position position="303"/>
    </location>
    <ligand>
        <name>substrate</name>
    </ligand>
</feature>
<feature type="signal peptide" evidence="11">
    <location>
        <begin position="1"/>
        <end position="32"/>
    </location>
</feature>
<evidence type="ECO:0000256" key="1">
    <source>
        <dbReference type="ARBA" id="ARBA00022729"/>
    </source>
</evidence>
<comment type="caution">
    <text evidence="13">The sequence shown here is derived from an EMBL/GenBank/DDBJ whole genome shotgun (WGS) entry which is preliminary data.</text>
</comment>
<keyword evidence="6 11" id="KW-0326">Glycosidase</keyword>
<evidence type="ECO:0000313" key="14">
    <source>
        <dbReference type="Proteomes" id="UP000523955"/>
    </source>
</evidence>
<evidence type="ECO:0000256" key="9">
    <source>
        <dbReference type="PIRSR" id="PIRSR001100-2"/>
    </source>
</evidence>
<keyword evidence="2 11" id="KW-0378">Hydrolase</keyword>
<dbReference type="PIRSF" id="PIRSF001100">
    <property type="entry name" value="Beta_cellobiohydrolase"/>
    <property type="match status" value="1"/>
</dbReference>
<dbReference type="Proteomes" id="UP000523955">
    <property type="component" value="Unassembled WGS sequence"/>
</dbReference>
<keyword evidence="3 11" id="KW-0136">Cellulose degradation</keyword>
<evidence type="ECO:0000256" key="11">
    <source>
        <dbReference type="RuleBase" id="RU361186"/>
    </source>
</evidence>
<dbReference type="PRINTS" id="PR00733">
    <property type="entry name" value="GLHYDRLASE6"/>
</dbReference>
<feature type="binding site" evidence="9">
    <location>
        <position position="206"/>
    </location>
    <ligand>
        <name>substrate</name>
    </ligand>
</feature>
<dbReference type="PROSITE" id="PS00656">
    <property type="entry name" value="GLYCOSYL_HYDROL_F6_2"/>
    <property type="match status" value="1"/>
</dbReference>
<protein>
    <recommendedName>
        <fullName evidence="11">Glucanase</fullName>
        <ecNumber evidence="11">3.2.1.-</ecNumber>
    </recommendedName>
</protein>
<keyword evidence="5 11" id="KW-0119">Carbohydrate metabolism</keyword>
<dbReference type="AlphaFoldDB" id="A0A7X0RIL5"/>
<evidence type="ECO:0000313" key="13">
    <source>
        <dbReference type="EMBL" id="MBB6628957.1"/>
    </source>
</evidence>
<feature type="chain" id="PRO_5039755720" description="Glucanase" evidence="11">
    <location>
        <begin position="33"/>
        <end position="331"/>
    </location>
</feature>
<evidence type="ECO:0000256" key="6">
    <source>
        <dbReference type="ARBA" id="ARBA00023295"/>
    </source>
</evidence>
<feature type="binding site" evidence="9">
    <location>
        <position position="203"/>
    </location>
    <ligand>
        <name>substrate</name>
    </ligand>
</feature>
<feature type="region of interest" description="Disordered" evidence="12">
    <location>
        <begin position="28"/>
        <end position="71"/>
    </location>
</feature>
<evidence type="ECO:0000256" key="12">
    <source>
        <dbReference type="SAM" id="MobiDB-lite"/>
    </source>
</evidence>
<feature type="binding site" evidence="9">
    <location>
        <position position="299"/>
    </location>
    <ligand>
        <name>substrate</name>
    </ligand>
</feature>
<dbReference type="GO" id="GO:0030245">
    <property type="term" value="P:cellulose catabolic process"/>
    <property type="evidence" value="ECO:0007669"/>
    <property type="project" value="UniProtKB-KW"/>
</dbReference>
<dbReference type="EMBL" id="JACKXE010000001">
    <property type="protein sequence ID" value="MBB6628957.1"/>
    <property type="molecule type" value="Genomic_DNA"/>
</dbReference>
<organism evidence="13 14">
    <name type="scientific">Nocardioides luti</name>
    <dbReference type="NCBI Taxonomy" id="2761101"/>
    <lineage>
        <taxon>Bacteria</taxon>
        <taxon>Bacillati</taxon>
        <taxon>Actinomycetota</taxon>
        <taxon>Actinomycetes</taxon>
        <taxon>Propionibacteriales</taxon>
        <taxon>Nocardioidaceae</taxon>
        <taxon>Nocardioides</taxon>
    </lineage>
</organism>
<evidence type="ECO:0000256" key="5">
    <source>
        <dbReference type="ARBA" id="ARBA00023277"/>
    </source>
</evidence>
<keyword evidence="4" id="KW-1015">Disulfide bond</keyword>
<sequence length="331" mass="34564">MTLRVPRRPRSVLLTALLVATALTGCSSPAEEKPVDAQAVNPFSEEAGYAEPDSRAAQAASQAEADGESEKQRVFSRLAAVPQGIWLTPEEYPPGQVGPYVTSLVTAADKAGKLPLLVVYGIPDRDCSGGFSEGGLTAARYPAWVQEIATAAGAADRVAVVLEPDALAAALQCAELDQRIRLMKAAVDALAKAGVTTYVDGGHSDWISPTALAKLMRDVGVAKVRGFATNVANYQTDDDERDYAGKLSKLLGGAHFVIDTGRNGNGSTSDWCNPPGRAFGTAPGFVDDGTGLDAFVWIKPPGESDGECGGGPPAGEFWPERTMEIAAASGW</sequence>
<keyword evidence="7 11" id="KW-0624">Polysaccharide degradation</keyword>
<evidence type="ECO:0000256" key="10">
    <source>
        <dbReference type="PROSITE-ProRule" id="PRU10057"/>
    </source>
</evidence>
<dbReference type="InterPro" id="IPR016288">
    <property type="entry name" value="Beta_cellobiohydrolase"/>
</dbReference>
<evidence type="ECO:0000256" key="8">
    <source>
        <dbReference type="PIRSR" id="PIRSR001100-1"/>
    </source>
</evidence>
<proteinExistence type="inferred from homology"/>
<reference evidence="13 14" key="1">
    <citation type="submission" date="2020-08" db="EMBL/GenBank/DDBJ databases">
        <authorList>
            <person name="Seo M.-J."/>
        </authorList>
    </citation>
    <scope>NUCLEOTIDE SEQUENCE [LARGE SCALE GENOMIC DNA]</scope>
    <source>
        <strain evidence="13 14">KIGAM211</strain>
    </source>
</reference>
<accession>A0A7X0RIL5</accession>
<feature type="binding site" evidence="9">
    <location>
        <position position="271"/>
    </location>
    <ligand>
        <name>substrate</name>
    </ligand>
</feature>